<dbReference type="InterPro" id="IPR008984">
    <property type="entry name" value="SMAD_FHA_dom_sf"/>
</dbReference>
<reference evidence="1 2" key="1">
    <citation type="submission" date="2015-07" db="EMBL/GenBank/DDBJ databases">
        <authorList>
            <person name="Noorani M."/>
        </authorList>
    </citation>
    <scope>NUCLEOTIDE SEQUENCE [LARGE SCALE GENOMIC DNA]</scope>
    <source>
        <strain evidence="1 2">KCTC 42284</strain>
    </source>
</reference>
<dbReference type="OrthoDB" id="5886447at2"/>
<dbReference type="PROSITE" id="PS50006">
    <property type="entry name" value="FHA_DOMAIN"/>
    <property type="match status" value="1"/>
</dbReference>
<evidence type="ECO:0000313" key="2">
    <source>
        <dbReference type="Proteomes" id="UP000066624"/>
    </source>
</evidence>
<dbReference type="SUPFAM" id="SSF49879">
    <property type="entry name" value="SMAD/FHA domain"/>
    <property type="match status" value="1"/>
</dbReference>
<dbReference type="Gene3D" id="2.60.200.20">
    <property type="match status" value="1"/>
</dbReference>
<dbReference type="Proteomes" id="UP000066624">
    <property type="component" value="Chromosome"/>
</dbReference>
<name>A0A0K0XUR0_9GAMM</name>
<sequence>MMCSFARLSLCLLCLSLASSLHASGWNTLVVGDIQADTLPPEHPAWRSADRAIAQALIERGFDVFDKSALGLVSDCEAAACEGYKQADFVRLARELNRTARQPMDLMVVYSVTVTTRSGPGVDRVQVRLPGKMVDIDTGRLVDQWDGSLMEFVEPAQGCVDGCLRQWLADRARQGGQELGAVLAEKLAAYVREFYFRLDLRDFTPGEREAILAGLRAAPDYRQGALRELGSGARTREWLHHRVTASYELATPLRAGALRQRVEGLIEQAGARGSVSLRGSDSLQDMHLEAVRQGFPYAGRYTAGLISPLLLGLLAFIAWRYRLYDRTAADLASTDRPSEGLRFLDQTPLPGLPRRGRWTALREDWQRRMAEADSALKRAEAALDRVELDEAGQALAQAATAASDHPRLPALQARLQKQSEAADLLIKARAVIDEDPSRASKWLHQARALDPSLAEPIGELIEQAEAHLRSTVLTRHRQAAEAALKDEQWLRAASQAGQALFAIRGLEHFDADAQALTSLRDQALARITPQRGDAHGTGDLKDTWLLTGDEIQVGRARGVMPGAITMNYKRISRVGKQLRIKREGGRLFAVDPGSTHGSMADDVLLANGQPRRLSAEAVVALGGGREPPRPGAARLIIEVPEDASASAIVRLDRFQLKLLNSDDLALAWPTMREDVGRCWLLVRDGLPVHAAADRIVPGRPAGDEPGLLIGHDDGYWAAPIDDTPDERVCLDGEVLAGRTPLAEGVMIQLGDRRMQLQGDAV</sequence>
<evidence type="ECO:0000313" key="1">
    <source>
        <dbReference type="EMBL" id="AKS41449.1"/>
    </source>
</evidence>
<dbReference type="KEGG" id="wma:WM2015_1073"/>
<dbReference type="EMBL" id="CP012154">
    <property type="protein sequence ID" value="AKS41449.1"/>
    <property type="molecule type" value="Genomic_DNA"/>
</dbReference>
<accession>A0A0K0XUR0</accession>
<protein>
    <submittedName>
        <fullName evidence="1">Uncharacterized protein</fullName>
    </submittedName>
</protein>
<dbReference type="RefSeq" id="WP_156200894.1">
    <property type="nucleotide sequence ID" value="NZ_CP012154.1"/>
</dbReference>
<proteinExistence type="predicted"/>
<gene>
    <name evidence="1" type="ORF">WM2015_1073</name>
</gene>
<dbReference type="STRING" id="1579979.WM2015_1073"/>
<organism evidence="1 2">
    <name type="scientific">Wenzhouxiangella marina</name>
    <dbReference type="NCBI Taxonomy" id="1579979"/>
    <lineage>
        <taxon>Bacteria</taxon>
        <taxon>Pseudomonadati</taxon>
        <taxon>Pseudomonadota</taxon>
        <taxon>Gammaproteobacteria</taxon>
        <taxon>Chromatiales</taxon>
        <taxon>Wenzhouxiangellaceae</taxon>
        <taxon>Wenzhouxiangella</taxon>
    </lineage>
</organism>
<dbReference type="InterPro" id="IPR000253">
    <property type="entry name" value="FHA_dom"/>
</dbReference>
<keyword evidence="2" id="KW-1185">Reference proteome</keyword>
<dbReference type="AlphaFoldDB" id="A0A0K0XUR0"/>